<organism evidence="3 4">
    <name type="scientific">Tetradesmus obliquus</name>
    <name type="common">Green alga</name>
    <name type="synonym">Acutodesmus obliquus</name>
    <dbReference type="NCBI Taxonomy" id="3088"/>
    <lineage>
        <taxon>Eukaryota</taxon>
        <taxon>Viridiplantae</taxon>
        <taxon>Chlorophyta</taxon>
        <taxon>core chlorophytes</taxon>
        <taxon>Chlorophyceae</taxon>
        <taxon>CS clade</taxon>
        <taxon>Sphaeropleales</taxon>
        <taxon>Scenedesmaceae</taxon>
        <taxon>Tetradesmus</taxon>
    </lineage>
</organism>
<sequence>MVEGHQCHRVGAAHRRLLIGKAFEATSPNGRFVEGAAAITGKVLSRIEVHGKNLFYFFTGSSSGSNGSGPGSSSAAAAGTTPPPAAAAAGQAVLSPEDEDPLAEPDEVHRDEIWGTAELHSHEDLAGLPFANVSAVTAAAAAADTPEQSGALLASIGRAVTSAAAAASSPATPAPATPAAGGRSRSRQPAAAAVATTTSPNNKNSSSSSDGEDTVVVHVHFGMSGAFRTSLLPGPEPTATTRLRLLHSPSQLMAHLSAMTVQHGGLGLYQEKVSKLGPDPLRPSDDKERFWARVSSSRKPIGLLLMDQSAVAGVGNIYRAEILFKSRVHPEQPGNSISRAAFDTIWGHCVELLQRGFSSGSILTVDPEDAKTLGKPWTRRYIYNQRQCGFCKGPVTTWDMAGRTVYCCSTCQPLQLDIASGTAAAAAAAEAGKQSKSRKRPDSKSSKQDSTAAAGAAAGAAAAAAAKQLLSPSRLKSMAAAQVAKEFVSHCAPDDPAELPPSKMTCALLRQALLALSMDARGTKQQLVERLEAAQAAMAAAPAAAAAAAGGGVAVQGAGSSSSEDELDRAEERLAGNLSVPAAKRRRVARKPTAAAAAAADSAAAAAPVTPSPKPSSSTASRRRRPRSTAASPPAAAAAVPAGGNDPDIASASAAAAEKAAAGENRAVEHVALFADAATEAMMFGGEQQE</sequence>
<protein>
    <recommendedName>
        <fullName evidence="2">Formamidopyrimidine-DNA glycosylase H2TH DNA-binding domain-containing protein</fullName>
    </recommendedName>
</protein>
<name>A0A383VME5_TETOB</name>
<feature type="region of interest" description="Disordered" evidence="1">
    <location>
        <begin position="599"/>
        <end position="664"/>
    </location>
</feature>
<dbReference type="Gene3D" id="1.10.720.30">
    <property type="entry name" value="SAP domain"/>
    <property type="match status" value="1"/>
</dbReference>
<dbReference type="SMART" id="SM01232">
    <property type="entry name" value="H2TH"/>
    <property type="match status" value="1"/>
</dbReference>
<feature type="compositionally biased region" description="Low complexity" evidence="1">
    <location>
        <begin position="67"/>
        <end position="90"/>
    </location>
</feature>
<dbReference type="GO" id="GO:0003906">
    <property type="term" value="F:DNA-(apurinic or apyrimidinic site) endonuclease activity"/>
    <property type="evidence" value="ECO:0007669"/>
    <property type="project" value="InterPro"/>
</dbReference>
<feature type="compositionally biased region" description="Low complexity" evidence="1">
    <location>
        <begin position="650"/>
        <end position="662"/>
    </location>
</feature>
<feature type="region of interest" description="Disordered" evidence="1">
    <location>
        <begin position="554"/>
        <end position="575"/>
    </location>
</feature>
<evidence type="ECO:0000313" key="4">
    <source>
        <dbReference type="Proteomes" id="UP000256970"/>
    </source>
</evidence>
<feature type="compositionally biased region" description="Low complexity" evidence="1">
    <location>
        <begin position="628"/>
        <end position="642"/>
    </location>
</feature>
<reference evidence="3 4" key="1">
    <citation type="submission" date="2016-10" db="EMBL/GenBank/DDBJ databases">
        <authorList>
            <person name="Cai Z."/>
        </authorList>
    </citation>
    <scope>NUCLEOTIDE SEQUENCE [LARGE SCALE GENOMIC DNA]</scope>
</reference>
<feature type="compositionally biased region" description="Low complexity" evidence="1">
    <location>
        <begin position="599"/>
        <end position="620"/>
    </location>
</feature>
<dbReference type="GO" id="GO:0006284">
    <property type="term" value="P:base-excision repair"/>
    <property type="evidence" value="ECO:0007669"/>
    <property type="project" value="InterPro"/>
</dbReference>
<dbReference type="Gene3D" id="1.10.8.50">
    <property type="match status" value="1"/>
</dbReference>
<gene>
    <name evidence="3" type="ORF">BQ4739_LOCUS6066</name>
</gene>
<accession>A0A383VME5</accession>
<feature type="region of interest" description="Disordered" evidence="1">
    <location>
        <begin position="165"/>
        <end position="212"/>
    </location>
</feature>
<dbReference type="GO" id="GO:0008270">
    <property type="term" value="F:zinc ion binding"/>
    <property type="evidence" value="ECO:0007669"/>
    <property type="project" value="InterPro"/>
</dbReference>
<dbReference type="Pfam" id="PF06831">
    <property type="entry name" value="H2TH"/>
    <property type="match status" value="1"/>
</dbReference>
<dbReference type="PANTHER" id="PTHR42697:SF1">
    <property type="entry name" value="ENDONUCLEASE 8"/>
    <property type="match status" value="1"/>
</dbReference>
<proteinExistence type="predicted"/>
<dbReference type="SUPFAM" id="SSF46946">
    <property type="entry name" value="S13-like H2TH domain"/>
    <property type="match status" value="1"/>
</dbReference>
<dbReference type="PANTHER" id="PTHR42697">
    <property type="entry name" value="ENDONUCLEASE 8"/>
    <property type="match status" value="1"/>
</dbReference>
<dbReference type="GO" id="GO:0000703">
    <property type="term" value="F:oxidized pyrimidine nucleobase lesion DNA N-glycosylase activity"/>
    <property type="evidence" value="ECO:0007669"/>
    <property type="project" value="TreeGrafter"/>
</dbReference>
<dbReference type="Proteomes" id="UP000256970">
    <property type="component" value="Unassembled WGS sequence"/>
</dbReference>
<dbReference type="GO" id="GO:0003684">
    <property type="term" value="F:damaged DNA binding"/>
    <property type="evidence" value="ECO:0007669"/>
    <property type="project" value="InterPro"/>
</dbReference>
<evidence type="ECO:0000256" key="1">
    <source>
        <dbReference type="SAM" id="MobiDB-lite"/>
    </source>
</evidence>
<evidence type="ECO:0000259" key="2">
    <source>
        <dbReference type="SMART" id="SM01232"/>
    </source>
</evidence>
<evidence type="ECO:0000313" key="3">
    <source>
        <dbReference type="EMBL" id="SZX65586.1"/>
    </source>
</evidence>
<dbReference type="STRING" id="3088.A0A383VME5"/>
<feature type="region of interest" description="Disordered" evidence="1">
    <location>
        <begin position="67"/>
        <end position="104"/>
    </location>
</feature>
<feature type="compositionally biased region" description="Low complexity" evidence="1">
    <location>
        <begin position="177"/>
        <end position="209"/>
    </location>
</feature>
<dbReference type="AlphaFoldDB" id="A0A383VME5"/>
<keyword evidence="4" id="KW-1185">Reference proteome</keyword>
<dbReference type="InterPro" id="IPR015886">
    <property type="entry name" value="H2TH_FPG"/>
</dbReference>
<feature type="domain" description="Formamidopyrimidine-DNA glycosylase H2TH DNA-binding" evidence="2">
    <location>
        <begin position="276"/>
        <end position="368"/>
    </location>
</feature>
<dbReference type="InterPro" id="IPR036361">
    <property type="entry name" value="SAP_dom_sf"/>
</dbReference>
<feature type="region of interest" description="Disordered" evidence="1">
    <location>
        <begin position="430"/>
        <end position="452"/>
    </location>
</feature>
<dbReference type="EMBL" id="FNXT01000650">
    <property type="protein sequence ID" value="SZX65586.1"/>
    <property type="molecule type" value="Genomic_DNA"/>
</dbReference>
<dbReference type="InterPro" id="IPR010979">
    <property type="entry name" value="Ribosomal_uS13-like_H2TH"/>
</dbReference>